<proteinExistence type="predicted"/>
<gene>
    <name evidence="1" type="ORF">S01H1_49240</name>
</gene>
<organism evidence="1">
    <name type="scientific">marine sediment metagenome</name>
    <dbReference type="NCBI Taxonomy" id="412755"/>
    <lineage>
        <taxon>unclassified sequences</taxon>
        <taxon>metagenomes</taxon>
        <taxon>ecological metagenomes</taxon>
    </lineage>
</organism>
<name>X0X6P7_9ZZZZ</name>
<dbReference type="EMBL" id="BARS01031660">
    <property type="protein sequence ID" value="GAG20651.1"/>
    <property type="molecule type" value="Genomic_DNA"/>
</dbReference>
<reference evidence="1" key="1">
    <citation type="journal article" date="2014" name="Front. Microbiol.">
        <title>High frequency of phylogenetically diverse reductive dehalogenase-homologous genes in deep subseafloor sedimentary metagenomes.</title>
        <authorList>
            <person name="Kawai M."/>
            <person name="Futagami T."/>
            <person name="Toyoda A."/>
            <person name="Takaki Y."/>
            <person name="Nishi S."/>
            <person name="Hori S."/>
            <person name="Arai W."/>
            <person name="Tsubouchi T."/>
            <person name="Morono Y."/>
            <person name="Uchiyama I."/>
            <person name="Ito T."/>
            <person name="Fujiyama A."/>
            <person name="Inagaki F."/>
            <person name="Takami H."/>
        </authorList>
    </citation>
    <scope>NUCLEOTIDE SEQUENCE</scope>
    <source>
        <strain evidence="1">Expedition CK06-06</strain>
    </source>
</reference>
<sequence length="129" mass="14073">MIKQATTFVLFSMLMIMAGPAYSSGAAHIFVCEEGKDATEEKLEAAAAKWLKAARSMKGGAKFDAYIYYPSAANLKKGDLLFVVVAPSHAAWGTFWDNYKDSPAERADMVNPDLVVCPSSNLFEVVKIK</sequence>
<accession>X0X6P7</accession>
<dbReference type="AlphaFoldDB" id="X0X6P7"/>
<comment type="caution">
    <text evidence="1">The sequence shown here is derived from an EMBL/GenBank/DDBJ whole genome shotgun (WGS) entry which is preliminary data.</text>
</comment>
<evidence type="ECO:0000313" key="1">
    <source>
        <dbReference type="EMBL" id="GAG20651.1"/>
    </source>
</evidence>
<protein>
    <submittedName>
        <fullName evidence="1">Uncharacterized protein</fullName>
    </submittedName>
</protein>